<sequence length="263" mass="31260">DKIQDSENKDKSKQEIETSEEIKQLQSEKAEVGEIRSGINLQVHSHIDYQSDNSSHKNHYNYQRIESKQNWDLITRSENIMTSIEILNLIMHHRFHNIKLYVPKHDVYCRDASIIKDSQHYYIKNFPIDINCTIFSYTTLHICSEKEKGKAIYLILYEYYTPLQANNYAHVDGDDIKNNDTFDCHQVIIQRKSGIFVVILEDALWNKYIYDPKQHIPGRNINKEIIDEIRGKVSFVFIMDGFDEIYDFYHKHQMKNIFMAVFI</sequence>
<comment type="caution">
    <text evidence="2">The sequence shown here is derived from an EMBL/GenBank/DDBJ whole genome shotgun (WGS) entry which is preliminary data.</text>
</comment>
<dbReference type="AlphaFoldDB" id="X6L7S3"/>
<evidence type="ECO:0000313" key="2">
    <source>
        <dbReference type="EMBL" id="ETN97470.1"/>
    </source>
</evidence>
<evidence type="ECO:0000313" key="3">
    <source>
        <dbReference type="Proteomes" id="UP000023152"/>
    </source>
</evidence>
<accession>X6L7S3</accession>
<keyword evidence="3" id="KW-1185">Reference proteome</keyword>
<protein>
    <submittedName>
        <fullName evidence="2">Uncharacterized protein</fullName>
    </submittedName>
</protein>
<organism evidence="2 3">
    <name type="scientific">Reticulomyxa filosa</name>
    <dbReference type="NCBI Taxonomy" id="46433"/>
    <lineage>
        <taxon>Eukaryota</taxon>
        <taxon>Sar</taxon>
        <taxon>Rhizaria</taxon>
        <taxon>Retaria</taxon>
        <taxon>Foraminifera</taxon>
        <taxon>Monothalamids</taxon>
        <taxon>Reticulomyxidae</taxon>
        <taxon>Reticulomyxa</taxon>
    </lineage>
</organism>
<gene>
    <name evidence="2" type="ORF">RFI_40059</name>
</gene>
<reference evidence="2 3" key="1">
    <citation type="journal article" date="2013" name="Curr. Biol.">
        <title>The Genome of the Foraminiferan Reticulomyxa filosa.</title>
        <authorList>
            <person name="Glockner G."/>
            <person name="Hulsmann N."/>
            <person name="Schleicher M."/>
            <person name="Noegel A.A."/>
            <person name="Eichinger L."/>
            <person name="Gallinger C."/>
            <person name="Pawlowski J."/>
            <person name="Sierra R."/>
            <person name="Euteneuer U."/>
            <person name="Pillet L."/>
            <person name="Moustafa A."/>
            <person name="Platzer M."/>
            <person name="Groth M."/>
            <person name="Szafranski K."/>
            <person name="Schliwa M."/>
        </authorList>
    </citation>
    <scope>NUCLEOTIDE SEQUENCE [LARGE SCALE GENOMIC DNA]</scope>
</reference>
<name>X6L7S3_RETFI</name>
<feature type="region of interest" description="Disordered" evidence="1">
    <location>
        <begin position="1"/>
        <end position="29"/>
    </location>
</feature>
<feature type="non-terminal residue" evidence="2">
    <location>
        <position position="1"/>
    </location>
</feature>
<dbReference type="EMBL" id="ASPP01049617">
    <property type="protein sequence ID" value="ETN97470.1"/>
    <property type="molecule type" value="Genomic_DNA"/>
</dbReference>
<dbReference type="Proteomes" id="UP000023152">
    <property type="component" value="Unassembled WGS sequence"/>
</dbReference>
<evidence type="ECO:0000256" key="1">
    <source>
        <dbReference type="SAM" id="MobiDB-lite"/>
    </source>
</evidence>
<proteinExistence type="predicted"/>